<dbReference type="PANTHER" id="PTHR47708:SF2">
    <property type="entry name" value="SI:CH73-132F6.5"/>
    <property type="match status" value="1"/>
</dbReference>
<comment type="caution">
    <text evidence="3">The sequence shown here is derived from an EMBL/GenBank/DDBJ whole genome shotgun (WGS) entry which is preliminary data.</text>
</comment>
<keyword evidence="4" id="KW-1185">Reference proteome</keyword>
<organism evidence="3 4">
    <name type="scientific">Bradyrhizobium campsiandrae</name>
    <dbReference type="NCBI Taxonomy" id="1729892"/>
    <lineage>
        <taxon>Bacteria</taxon>
        <taxon>Pseudomonadati</taxon>
        <taxon>Pseudomonadota</taxon>
        <taxon>Alphaproteobacteria</taxon>
        <taxon>Hyphomicrobiales</taxon>
        <taxon>Nitrobacteraceae</taxon>
        <taxon>Bradyrhizobium</taxon>
    </lineage>
</organism>
<reference evidence="3 4" key="1">
    <citation type="journal article" date="2020" name="Arch. Microbiol.">
        <title>Bradyrhizobium campsiandrae sp. nov., a nitrogen-fixing bacterial strain isolated from a native leguminous tree from the Amazon adapted to flooded conditions.</title>
        <authorList>
            <person name="Cabral Michel D."/>
            <person name="Martins da Costa E."/>
            <person name="Azarias Guimaraes A."/>
            <person name="Soares de Carvalho T."/>
            <person name="Santos de Castro Caputo P."/>
            <person name="Willems A."/>
            <person name="de Souza Moreira F.M."/>
        </authorList>
    </citation>
    <scope>NUCLEOTIDE SEQUENCE [LARGE SCALE GENOMIC DNA]</scope>
    <source>
        <strain evidence="4">INPA 384B</strain>
    </source>
</reference>
<dbReference type="EMBL" id="JAATTO010000080">
    <property type="protein sequence ID" value="MBC9983767.1"/>
    <property type="molecule type" value="Genomic_DNA"/>
</dbReference>
<protein>
    <submittedName>
        <fullName evidence="3">DUF1446 domain-containing protein</fullName>
    </submittedName>
</protein>
<accession>A0ABR7UIS2</accession>
<name>A0ABR7UIS2_9BRAD</name>
<dbReference type="InterPro" id="IPR056362">
    <property type="entry name" value="AtuA-like_ferredoxin_dom"/>
</dbReference>
<dbReference type="InterPro" id="IPR010839">
    <property type="entry name" value="AtuA_N"/>
</dbReference>
<gene>
    <name evidence="3" type="ORF">HA482_36860</name>
</gene>
<sequence length="599" mass="64441">MKPEVRIGGACGYWGDSAEAPRQLVEKGDVDYLVFDYLAEVTMSILVRAKAADPEKGYALDFVSRVMVPLLPEIRRRGIKVVVNAGGVNVSACALALTKEAKKLGITLKVGTVEGDDLLPREAELREKNITEMFSGKPLPKKLSSANAYLGAFPIAAALDAGADVVVTGRCVDSAVTLGILIHEFGWGVDDYDRLAAGTLAGHILECGAQATGGNFSDWSDVAADWEDMGYPIAVCRPDGVFEITKPPGTGGLVSRLSVGEQILYEIGDTRAYVMPDVICDFSQVKLDDVGQNRVVVTGARGGAPTRFYKVSATHHDGYRSTAITLITGFDAVAKARRYGEAIIARTRRIFAERGMGNYTQTAVHIIGAETLWGENRTERAEEAREVVAQIEVRHSDRNAIEMFSREVTGVALSMTTGRAGVGAAGRPEVTPVIAQFAFLIEKSAVVPIVRIDGQDVGQSILMPAFFSDARIPEPSMGPACLSDEREMVNVPLMRIAVARSGDKGNSANVGVMARRPEFYDTLCRELTPERVKQYFNHVTKGTVHVFPAPGFDAINVLMHESLGGGGTSSLNLDKLGKTYGQQILAMSVRVPAVLMNQS</sequence>
<dbReference type="Pfam" id="PF07287">
    <property type="entry name" value="AtuA"/>
    <property type="match status" value="1"/>
</dbReference>
<evidence type="ECO:0000259" key="2">
    <source>
        <dbReference type="Pfam" id="PF23544"/>
    </source>
</evidence>
<dbReference type="RefSeq" id="WP_188105323.1">
    <property type="nucleotide sequence ID" value="NZ_JAANIH010000047.1"/>
</dbReference>
<evidence type="ECO:0000313" key="4">
    <source>
        <dbReference type="Proteomes" id="UP000639516"/>
    </source>
</evidence>
<feature type="domain" description="Acyclic terpene utilisation N-terminal" evidence="1">
    <location>
        <begin position="5"/>
        <end position="449"/>
    </location>
</feature>
<feature type="domain" description="AtuA-like ferredoxin-fold" evidence="2">
    <location>
        <begin position="491"/>
        <end position="589"/>
    </location>
</feature>
<proteinExistence type="predicted"/>
<dbReference type="Proteomes" id="UP000639516">
    <property type="component" value="Unassembled WGS sequence"/>
</dbReference>
<dbReference type="PANTHER" id="PTHR47708">
    <property type="match status" value="1"/>
</dbReference>
<evidence type="ECO:0000313" key="3">
    <source>
        <dbReference type="EMBL" id="MBC9983767.1"/>
    </source>
</evidence>
<evidence type="ECO:0000259" key="1">
    <source>
        <dbReference type="Pfam" id="PF07287"/>
    </source>
</evidence>
<dbReference type="Pfam" id="PF23544">
    <property type="entry name" value="AtuA_ferredoxin"/>
    <property type="match status" value="1"/>
</dbReference>